<dbReference type="SUPFAM" id="SSF56784">
    <property type="entry name" value="HAD-like"/>
    <property type="match status" value="1"/>
</dbReference>
<dbReference type="PANTHER" id="PTHR43481:SF4">
    <property type="entry name" value="GLYCEROL-1-PHOSPHATE PHOSPHOHYDROLASE 1-RELATED"/>
    <property type="match status" value="1"/>
</dbReference>
<dbReference type="AlphaFoldDB" id="A0A9D2H436"/>
<comment type="caution">
    <text evidence="1">The sequence shown here is derived from an EMBL/GenBank/DDBJ whole genome shotgun (WGS) entry which is preliminary data.</text>
</comment>
<evidence type="ECO:0000313" key="1">
    <source>
        <dbReference type="EMBL" id="HJA03439.1"/>
    </source>
</evidence>
<dbReference type="InterPro" id="IPR041492">
    <property type="entry name" value="HAD_2"/>
</dbReference>
<dbReference type="InterPro" id="IPR051806">
    <property type="entry name" value="HAD-like_SPP"/>
</dbReference>
<reference evidence="1" key="1">
    <citation type="journal article" date="2021" name="PeerJ">
        <title>Extensive microbial diversity within the chicken gut microbiome revealed by metagenomics and culture.</title>
        <authorList>
            <person name="Gilroy R."/>
            <person name="Ravi A."/>
            <person name="Getino M."/>
            <person name="Pursley I."/>
            <person name="Horton D.L."/>
            <person name="Alikhan N.F."/>
            <person name="Baker D."/>
            <person name="Gharbi K."/>
            <person name="Hall N."/>
            <person name="Watson M."/>
            <person name="Adriaenssens E.M."/>
            <person name="Foster-Nyarko E."/>
            <person name="Jarju S."/>
            <person name="Secka A."/>
            <person name="Antonio M."/>
            <person name="Oren A."/>
            <person name="Chaudhuri R.R."/>
            <person name="La Ragione R."/>
            <person name="Hildebrand F."/>
            <person name="Pallen M.J."/>
        </authorList>
    </citation>
    <scope>NUCLEOTIDE SEQUENCE</scope>
    <source>
        <strain evidence="1">ChiHjej8B7-3636</strain>
    </source>
</reference>
<sequence>MDGTLVDTEPYWIAAEKRLVASFGRSWTDEQSLQLVGNDLEGSAAVLQAAGVAMPVAAIVERLTDEVIAQLAEHGVPFRPGAKELLASLRALGVKTAIVTMSRHRMAQRVVDAIDFDAFDAVLGGDDVERPKPFPDPYLAGAAALGVDIRDCVALEDSPTGLTSAVASGAASIGVEHLVPLAGIGAREVWKSLAGRTPDDLGRVWGAARSEDGA</sequence>
<name>A0A9D2H436_9MICO</name>
<reference evidence="1" key="2">
    <citation type="submission" date="2021-04" db="EMBL/GenBank/DDBJ databases">
        <authorList>
            <person name="Gilroy R."/>
        </authorList>
    </citation>
    <scope>NUCLEOTIDE SEQUENCE</scope>
    <source>
        <strain evidence="1">ChiHjej8B7-3636</strain>
    </source>
</reference>
<dbReference type="Gene3D" id="1.10.150.240">
    <property type="entry name" value="Putative phosphatase, domain 2"/>
    <property type="match status" value="1"/>
</dbReference>
<dbReference type="Proteomes" id="UP000824220">
    <property type="component" value="Unassembled WGS sequence"/>
</dbReference>
<dbReference type="Pfam" id="PF13419">
    <property type="entry name" value="HAD_2"/>
    <property type="match status" value="1"/>
</dbReference>
<dbReference type="InterPro" id="IPR036412">
    <property type="entry name" value="HAD-like_sf"/>
</dbReference>
<gene>
    <name evidence="1" type="ORF">H9800_01070</name>
</gene>
<dbReference type="GO" id="GO:0050308">
    <property type="term" value="F:sugar-phosphatase activity"/>
    <property type="evidence" value="ECO:0007669"/>
    <property type="project" value="TreeGrafter"/>
</dbReference>
<dbReference type="PANTHER" id="PTHR43481">
    <property type="entry name" value="FRUCTOSE-1-PHOSPHATE PHOSPHATASE"/>
    <property type="match status" value="1"/>
</dbReference>
<evidence type="ECO:0000313" key="2">
    <source>
        <dbReference type="Proteomes" id="UP000824220"/>
    </source>
</evidence>
<dbReference type="InterPro" id="IPR006439">
    <property type="entry name" value="HAD-SF_hydro_IA"/>
</dbReference>
<organism evidence="1 2">
    <name type="scientific">Candidatus Microbacterium stercoravium</name>
    <dbReference type="NCBI Taxonomy" id="2838697"/>
    <lineage>
        <taxon>Bacteria</taxon>
        <taxon>Bacillati</taxon>
        <taxon>Actinomycetota</taxon>
        <taxon>Actinomycetes</taxon>
        <taxon>Micrococcales</taxon>
        <taxon>Microbacteriaceae</taxon>
        <taxon>Microbacterium</taxon>
    </lineage>
</organism>
<accession>A0A9D2H436</accession>
<dbReference type="EMBL" id="DXAM01000017">
    <property type="protein sequence ID" value="HJA03439.1"/>
    <property type="molecule type" value="Genomic_DNA"/>
</dbReference>
<protein>
    <submittedName>
        <fullName evidence="1">HAD family phosphatase</fullName>
    </submittedName>
</protein>
<dbReference type="Gene3D" id="3.40.50.1000">
    <property type="entry name" value="HAD superfamily/HAD-like"/>
    <property type="match status" value="1"/>
</dbReference>
<dbReference type="InterPro" id="IPR023198">
    <property type="entry name" value="PGP-like_dom2"/>
</dbReference>
<dbReference type="NCBIfam" id="TIGR01509">
    <property type="entry name" value="HAD-SF-IA-v3"/>
    <property type="match status" value="1"/>
</dbReference>
<dbReference type="InterPro" id="IPR023214">
    <property type="entry name" value="HAD_sf"/>
</dbReference>
<dbReference type="CDD" id="cd07505">
    <property type="entry name" value="HAD_BPGM-like"/>
    <property type="match status" value="1"/>
</dbReference>
<proteinExistence type="predicted"/>